<gene>
    <name evidence="1" type="ORF">H8F23_07420</name>
</gene>
<proteinExistence type="predicted"/>
<sequence>MNLREYINTLDPQGLAAYADRCNIASSYLRLHVKYASKDPSVSLIKALARESEGSVPLAEVLEHFGITEEVTIRKAAA</sequence>
<dbReference type="Proteomes" id="UP000722111">
    <property type="component" value="Unassembled WGS sequence"/>
</dbReference>
<name>A0ABS0BF45_9PSED</name>
<organism evidence="1 2">
    <name type="scientific">Pseudomonas neuropathica</name>
    <dbReference type="NCBI Taxonomy" id="2730425"/>
    <lineage>
        <taxon>Bacteria</taxon>
        <taxon>Pseudomonadati</taxon>
        <taxon>Pseudomonadota</taxon>
        <taxon>Gammaproteobacteria</taxon>
        <taxon>Pseudomonadales</taxon>
        <taxon>Pseudomonadaceae</taxon>
        <taxon>Pseudomonas</taxon>
    </lineage>
</organism>
<evidence type="ECO:0008006" key="3">
    <source>
        <dbReference type="Google" id="ProtNLM"/>
    </source>
</evidence>
<keyword evidence="2" id="KW-1185">Reference proteome</keyword>
<comment type="caution">
    <text evidence="1">The sequence shown here is derived from an EMBL/GenBank/DDBJ whole genome shotgun (WGS) entry which is preliminary data.</text>
</comment>
<reference evidence="1 2" key="1">
    <citation type="submission" date="2020-08" db="EMBL/GenBank/DDBJ databases">
        <title>Description of novel Pseudomonas species.</title>
        <authorList>
            <person name="Duman M."/>
            <person name="Mulet M."/>
            <person name="Altun S."/>
            <person name="Saticioglu I.B."/>
            <person name="Lalucat J."/>
            <person name="Garcia-Valdes E."/>
        </authorList>
    </citation>
    <scope>NUCLEOTIDE SEQUENCE [LARGE SCALE GENOMIC DNA]</scope>
    <source>
        <strain evidence="1 2">P155</strain>
    </source>
</reference>
<dbReference type="EMBL" id="JACOPX010000004">
    <property type="protein sequence ID" value="MBF6033071.1"/>
    <property type="molecule type" value="Genomic_DNA"/>
</dbReference>
<evidence type="ECO:0000313" key="2">
    <source>
        <dbReference type="Proteomes" id="UP000722111"/>
    </source>
</evidence>
<evidence type="ECO:0000313" key="1">
    <source>
        <dbReference type="EMBL" id="MBF6033071.1"/>
    </source>
</evidence>
<protein>
    <recommendedName>
        <fullName evidence="3">Transcriptional regulator</fullName>
    </recommendedName>
</protein>
<dbReference type="RefSeq" id="WP_194933914.1">
    <property type="nucleotide sequence ID" value="NZ_JACOPX010000004.1"/>
</dbReference>
<accession>A0ABS0BF45</accession>